<evidence type="ECO:0000313" key="6">
    <source>
        <dbReference type="EMBL" id="XBX79024.1"/>
    </source>
</evidence>
<dbReference type="EC" id="4.1.3.3" evidence="6"/>
<dbReference type="Pfam" id="PF00701">
    <property type="entry name" value="DHDPS"/>
    <property type="match status" value="1"/>
</dbReference>
<dbReference type="PANTHER" id="PTHR12128:SF66">
    <property type="entry name" value="4-HYDROXY-2-OXOGLUTARATE ALDOLASE, MITOCHONDRIAL"/>
    <property type="match status" value="1"/>
</dbReference>
<dbReference type="GO" id="GO:0008747">
    <property type="term" value="F:N-acetylneuraminate lyase activity"/>
    <property type="evidence" value="ECO:0007669"/>
    <property type="project" value="UniProtKB-EC"/>
</dbReference>
<gene>
    <name evidence="6" type="ORF">ABS642_02725</name>
</gene>
<dbReference type="InterPro" id="IPR002220">
    <property type="entry name" value="DapA-like"/>
</dbReference>
<dbReference type="CDD" id="cd00408">
    <property type="entry name" value="DHDPS-like"/>
    <property type="match status" value="1"/>
</dbReference>
<accession>A0AAU7VXB3</accession>
<dbReference type="SUPFAM" id="SSF51569">
    <property type="entry name" value="Aldolase"/>
    <property type="match status" value="1"/>
</dbReference>
<dbReference type="RefSeq" id="WP_350352162.1">
    <property type="nucleotide sequence ID" value="NZ_CP158357.1"/>
</dbReference>
<dbReference type="AlphaFoldDB" id="A0AAU7VXB3"/>
<dbReference type="EC" id="4.2.1.41" evidence="6"/>
<feature type="binding site" evidence="5">
    <location>
        <position position="53"/>
    </location>
    <ligand>
        <name>pyruvate</name>
        <dbReference type="ChEBI" id="CHEBI:15361"/>
    </ligand>
</feature>
<dbReference type="Gene3D" id="3.20.20.70">
    <property type="entry name" value="Aldolase class I"/>
    <property type="match status" value="1"/>
</dbReference>
<protein>
    <submittedName>
        <fullName evidence="6">Dihydrodipicolinate synthase family protein</fullName>
        <ecNumber evidence="6">4.1.3.3</ecNumber>
        <ecNumber evidence="6">4.2.1.41</ecNumber>
        <ecNumber evidence="6">4.3.3.7</ecNumber>
    </submittedName>
</protein>
<comment type="similarity">
    <text evidence="1 3">Belongs to the DapA family.</text>
</comment>
<reference evidence="6" key="1">
    <citation type="submission" date="2024-06" db="EMBL/GenBank/DDBJ databases">
        <title>Draft genome sequence of Microbacterium sp. strain A8/3-1, isolated from Oxytropis tragacanthoides Fisch. ex DC. Root nodules in the Altai region of Russia.</title>
        <authorList>
            <person name="Sazanova A."/>
            <person name="Guro P."/>
            <person name="Kuznetsova I."/>
            <person name="Belimov A."/>
            <person name="Safronova V."/>
        </authorList>
    </citation>
    <scope>NUCLEOTIDE SEQUENCE</scope>
    <source>
        <strain evidence="6">A8/3-1</strain>
    </source>
</reference>
<dbReference type="InterPro" id="IPR013785">
    <property type="entry name" value="Aldolase_TIM"/>
</dbReference>
<dbReference type="GO" id="GO:0008840">
    <property type="term" value="F:4-hydroxy-tetrahydrodipicolinate synthase activity"/>
    <property type="evidence" value="ECO:0007669"/>
    <property type="project" value="UniProtKB-EC"/>
</dbReference>
<keyword evidence="2 3" id="KW-0456">Lyase</keyword>
<feature type="active site" description="Proton donor/acceptor" evidence="4">
    <location>
        <position position="140"/>
    </location>
</feature>
<dbReference type="GO" id="GO:0047448">
    <property type="term" value="F:5-dehydro-4-deoxyglucarate dehydratase activity"/>
    <property type="evidence" value="ECO:0007669"/>
    <property type="project" value="UniProtKB-EC"/>
</dbReference>
<dbReference type="PIRSF" id="PIRSF001365">
    <property type="entry name" value="DHDPS"/>
    <property type="match status" value="1"/>
</dbReference>
<evidence type="ECO:0000256" key="5">
    <source>
        <dbReference type="PIRSR" id="PIRSR001365-2"/>
    </source>
</evidence>
<organism evidence="6">
    <name type="scientific">Microbacterium sp. A8/3-1</name>
    <dbReference type="NCBI Taxonomy" id="3160749"/>
    <lineage>
        <taxon>Bacteria</taxon>
        <taxon>Bacillati</taxon>
        <taxon>Actinomycetota</taxon>
        <taxon>Actinomycetes</taxon>
        <taxon>Micrococcales</taxon>
        <taxon>Microbacteriaceae</taxon>
        <taxon>Microbacterium</taxon>
    </lineage>
</organism>
<feature type="active site" description="Schiff-base intermediate with substrate" evidence="4">
    <location>
        <position position="168"/>
    </location>
</feature>
<dbReference type="EC" id="4.3.3.7" evidence="6"/>
<dbReference type="PRINTS" id="PR00146">
    <property type="entry name" value="DHPICSNTHASE"/>
</dbReference>
<evidence type="ECO:0000256" key="1">
    <source>
        <dbReference type="ARBA" id="ARBA00007592"/>
    </source>
</evidence>
<dbReference type="EMBL" id="CP158357">
    <property type="protein sequence ID" value="XBX79024.1"/>
    <property type="molecule type" value="Genomic_DNA"/>
</dbReference>
<evidence type="ECO:0000256" key="4">
    <source>
        <dbReference type="PIRSR" id="PIRSR001365-1"/>
    </source>
</evidence>
<evidence type="ECO:0000256" key="3">
    <source>
        <dbReference type="PIRNR" id="PIRNR001365"/>
    </source>
</evidence>
<evidence type="ECO:0000256" key="2">
    <source>
        <dbReference type="ARBA" id="ARBA00023239"/>
    </source>
</evidence>
<proteinExistence type="inferred from homology"/>
<name>A0AAU7VXB3_9MICO</name>
<dbReference type="GO" id="GO:0005829">
    <property type="term" value="C:cytosol"/>
    <property type="evidence" value="ECO:0007669"/>
    <property type="project" value="TreeGrafter"/>
</dbReference>
<dbReference type="PANTHER" id="PTHR12128">
    <property type="entry name" value="DIHYDRODIPICOLINATE SYNTHASE"/>
    <property type="match status" value="1"/>
</dbReference>
<dbReference type="SMART" id="SM01130">
    <property type="entry name" value="DHDPS"/>
    <property type="match status" value="1"/>
</dbReference>
<sequence length="306" mass="32245">MHDEQRSPSVFTGLSAFPLTPLRDDAFDEAAYARLVERLVSAGVDSITALGSTGSYLYLDREERRRVARATVTLAGDVPVMVGIGALRTSQAQRLADDAQDAGASAVLLAPVTYQALSPDEVFTLFEDVTAGLSVPLVVYDNPRTTHVAFTDELHARIAALPNVASIKIPGVPSEPRDAAARVQALRERIPGTVSIGVSGDWLAATGLNAGCDAWYSVIGGTLPDPALTITRAAQAGDHAAATAESARLQPLWDLFLEDGGYRVTAAIAEHLQFVAPDCLPRPVLGLGAAARGRVAEVVDQLGLRD</sequence>